<keyword evidence="3" id="KW-0677">Repeat</keyword>
<dbReference type="OrthoDB" id="10022853at2759"/>
<dbReference type="InterPro" id="IPR032675">
    <property type="entry name" value="LRR_dom_sf"/>
</dbReference>
<gene>
    <name evidence="4" type="ORF">SVUK_LOCUS5418</name>
</gene>
<name>A0A3P7IC13_STRVU</name>
<dbReference type="EMBL" id="UYYB01015988">
    <property type="protein sequence ID" value="VDM70420.1"/>
    <property type="molecule type" value="Genomic_DNA"/>
</dbReference>
<keyword evidence="2" id="KW-0732">Signal</keyword>
<dbReference type="InterPro" id="IPR050328">
    <property type="entry name" value="Dev_Immune_Receptor"/>
</dbReference>
<dbReference type="PROSITE" id="PS51450">
    <property type="entry name" value="LRR"/>
    <property type="match status" value="2"/>
</dbReference>
<organism evidence="4 5">
    <name type="scientific">Strongylus vulgaris</name>
    <name type="common">Blood worm</name>
    <dbReference type="NCBI Taxonomy" id="40348"/>
    <lineage>
        <taxon>Eukaryota</taxon>
        <taxon>Metazoa</taxon>
        <taxon>Ecdysozoa</taxon>
        <taxon>Nematoda</taxon>
        <taxon>Chromadorea</taxon>
        <taxon>Rhabditida</taxon>
        <taxon>Rhabditina</taxon>
        <taxon>Rhabditomorpha</taxon>
        <taxon>Strongyloidea</taxon>
        <taxon>Strongylidae</taxon>
        <taxon>Strongylus</taxon>
    </lineage>
</organism>
<dbReference type="AlphaFoldDB" id="A0A3P7IC13"/>
<accession>A0A3P7IC13</accession>
<dbReference type="PANTHER" id="PTHR24373:SF275">
    <property type="entry name" value="TIR DOMAIN-CONTAINING PROTEIN"/>
    <property type="match status" value="1"/>
</dbReference>
<dbReference type="InterPro" id="IPR003591">
    <property type="entry name" value="Leu-rich_rpt_typical-subtyp"/>
</dbReference>
<dbReference type="Proteomes" id="UP000270094">
    <property type="component" value="Unassembled WGS sequence"/>
</dbReference>
<dbReference type="Pfam" id="PF13855">
    <property type="entry name" value="LRR_8"/>
    <property type="match status" value="1"/>
</dbReference>
<keyword evidence="5" id="KW-1185">Reference proteome</keyword>
<dbReference type="SUPFAM" id="SSF52058">
    <property type="entry name" value="L domain-like"/>
    <property type="match status" value="1"/>
</dbReference>
<keyword evidence="1" id="KW-0433">Leucine-rich repeat</keyword>
<evidence type="ECO:0000256" key="2">
    <source>
        <dbReference type="ARBA" id="ARBA00022729"/>
    </source>
</evidence>
<evidence type="ECO:0000313" key="5">
    <source>
        <dbReference type="Proteomes" id="UP000270094"/>
    </source>
</evidence>
<reference evidence="4 5" key="1">
    <citation type="submission" date="2018-11" db="EMBL/GenBank/DDBJ databases">
        <authorList>
            <consortium name="Pathogen Informatics"/>
        </authorList>
    </citation>
    <scope>NUCLEOTIDE SEQUENCE [LARGE SCALE GENOMIC DNA]</scope>
</reference>
<evidence type="ECO:0000256" key="1">
    <source>
        <dbReference type="ARBA" id="ARBA00022614"/>
    </source>
</evidence>
<dbReference type="Gene3D" id="3.80.10.10">
    <property type="entry name" value="Ribonuclease Inhibitor"/>
    <property type="match status" value="1"/>
</dbReference>
<dbReference type="SMART" id="SM00369">
    <property type="entry name" value="LRR_TYP"/>
    <property type="match status" value="2"/>
</dbReference>
<sequence length="244" mass="27923">MDMKRTAQLNSLDLSGNNLQRLEDDVFEDLVNLKELNISMNPITEIMGRHFQPLYQLEVLSMHDLPSLLQLPNPSEYSHLANLRSLIMYNLANATLKYNITHILQHLPPLRSLYIELRDPVFDSQLHDVDMTHMRQLTITGKSITNISSTAVHALRGYKVHLSLINTSLQDFPNSLFTTLGGVYFLTLSLPFNEIRRIQPFKNTVQPWINQHGEPYSVRLLYGLADRMDSIINDQSAPSRASLL</sequence>
<evidence type="ECO:0000313" key="4">
    <source>
        <dbReference type="EMBL" id="VDM70420.1"/>
    </source>
</evidence>
<proteinExistence type="predicted"/>
<protein>
    <submittedName>
        <fullName evidence="4">Uncharacterized protein</fullName>
    </submittedName>
</protein>
<dbReference type="InterPro" id="IPR001611">
    <property type="entry name" value="Leu-rich_rpt"/>
</dbReference>
<dbReference type="PANTHER" id="PTHR24373">
    <property type="entry name" value="SLIT RELATED LEUCINE-RICH REPEAT NEURONAL PROTEIN"/>
    <property type="match status" value="1"/>
</dbReference>
<evidence type="ECO:0000256" key="3">
    <source>
        <dbReference type="ARBA" id="ARBA00022737"/>
    </source>
</evidence>